<evidence type="ECO:0000259" key="7">
    <source>
        <dbReference type="PROSITE" id="PS50011"/>
    </source>
</evidence>
<dbReference type="FunFam" id="3.30.200.20:FF:000180">
    <property type="entry name" value="serine/threonine-protein kinase STY46-like"/>
    <property type="match status" value="1"/>
</dbReference>
<reference evidence="8 9" key="1">
    <citation type="journal article" date="2018" name="Genome Biol. Evol.">
        <title>Multiple Roots of Fruiting Body Formation in Amoebozoa.</title>
        <authorList>
            <person name="Hillmann F."/>
            <person name="Forbes G."/>
            <person name="Novohradska S."/>
            <person name="Ferling I."/>
            <person name="Riege K."/>
            <person name="Groth M."/>
            <person name="Westermann M."/>
            <person name="Marz M."/>
            <person name="Spaller T."/>
            <person name="Winckler T."/>
            <person name="Schaap P."/>
            <person name="Glockner G."/>
        </authorList>
    </citation>
    <scope>NUCLEOTIDE SEQUENCE [LARGE SCALE GENOMIC DNA]</scope>
    <source>
        <strain evidence="8 9">Jena</strain>
    </source>
</reference>
<gene>
    <name evidence="8" type="ORF">PROFUN_13047</name>
</gene>
<dbReference type="PROSITE" id="PS00107">
    <property type="entry name" value="PROTEIN_KINASE_ATP"/>
    <property type="match status" value="1"/>
</dbReference>
<keyword evidence="6" id="KW-0472">Membrane</keyword>
<dbReference type="OrthoDB" id="5989148at2759"/>
<evidence type="ECO:0000256" key="1">
    <source>
        <dbReference type="ARBA" id="ARBA00022679"/>
    </source>
</evidence>
<keyword evidence="6" id="KW-0812">Transmembrane</keyword>
<dbReference type="PROSITE" id="PS50011">
    <property type="entry name" value="PROTEIN_KINASE_DOM"/>
    <property type="match status" value="1"/>
</dbReference>
<feature type="transmembrane region" description="Helical" evidence="6">
    <location>
        <begin position="1090"/>
        <end position="1113"/>
    </location>
</feature>
<dbReference type="InterPro" id="IPR017441">
    <property type="entry name" value="Protein_kinase_ATP_BS"/>
</dbReference>
<dbReference type="InterPro" id="IPR011009">
    <property type="entry name" value="Kinase-like_dom_sf"/>
</dbReference>
<evidence type="ECO:0000256" key="3">
    <source>
        <dbReference type="ARBA" id="ARBA00022777"/>
    </source>
</evidence>
<feature type="binding site" evidence="5">
    <location>
        <position position="1171"/>
    </location>
    <ligand>
        <name>ATP</name>
        <dbReference type="ChEBI" id="CHEBI:30616"/>
    </ligand>
</feature>
<keyword evidence="9" id="KW-1185">Reference proteome</keyword>
<evidence type="ECO:0000256" key="5">
    <source>
        <dbReference type="PROSITE-ProRule" id="PRU10141"/>
    </source>
</evidence>
<dbReference type="Gene3D" id="1.10.510.10">
    <property type="entry name" value="Transferase(Phosphotransferase) domain 1"/>
    <property type="match status" value="1"/>
</dbReference>
<evidence type="ECO:0000313" key="9">
    <source>
        <dbReference type="Proteomes" id="UP000241769"/>
    </source>
</evidence>
<evidence type="ECO:0000313" key="8">
    <source>
        <dbReference type="EMBL" id="PRP79254.1"/>
    </source>
</evidence>
<feature type="domain" description="Protein kinase" evidence="7">
    <location>
        <begin position="1144"/>
        <end position="1249"/>
    </location>
</feature>
<keyword evidence="2 5" id="KW-0547">Nucleotide-binding</keyword>
<comment type="caution">
    <text evidence="8">The sequence shown here is derived from an EMBL/GenBank/DDBJ whole genome shotgun (WGS) entry which is preliminary data.</text>
</comment>
<dbReference type="SUPFAM" id="SSF51126">
    <property type="entry name" value="Pectin lyase-like"/>
    <property type="match status" value="2"/>
</dbReference>
<dbReference type="InterPro" id="IPR053215">
    <property type="entry name" value="TKL_Ser/Thr_kinase"/>
</dbReference>
<keyword evidence="6" id="KW-1133">Transmembrane helix</keyword>
<protein>
    <recommendedName>
        <fullName evidence="7">Protein kinase domain-containing protein</fullName>
    </recommendedName>
</protein>
<evidence type="ECO:0000256" key="2">
    <source>
        <dbReference type="ARBA" id="ARBA00022741"/>
    </source>
</evidence>
<keyword evidence="3" id="KW-0418">Kinase</keyword>
<dbReference type="InParanoid" id="A0A2P6N5N6"/>
<dbReference type="AlphaFoldDB" id="A0A2P6N5N6"/>
<dbReference type="Proteomes" id="UP000241769">
    <property type="component" value="Unassembled WGS sequence"/>
</dbReference>
<evidence type="ECO:0000256" key="4">
    <source>
        <dbReference type="ARBA" id="ARBA00022840"/>
    </source>
</evidence>
<sequence length="1249" mass="138096">MTHAVEQQYIDFLGGDGQKVIFLPCRTMILPETCAGSTICLPGISSAPLSSIQPSDNLTTFHDDTPRTSFVFDGTNNYTFQLAISCNRAARDGCSISSTEHQLIICSIVLDCDTMFGSYNTSSILYTATQQNDSTYVLHGHNINSIDRIVVGGRDASILRQTSDQEWSFDIDEVTGPVSAFRLNNPIRSRAVIGQIEIDVRENAIMSTERTDVDVILNFEAGGVFVCNDNVQPFIFHTKRRKIEFKSRGNYELRRCTVEFTNQSQVILNGLITRVGSISFTKCDHVTIKSSQLSDSSELSFTTRPNTSVSLTNCIMKHGFIDITYPSISILAGNDVVDSKISVMVEGNASTIWKNNSFHGDTVTTIEAYGFDSILYEENTLDINIFSVTKPLITCSDTGNNLTIVRNDVRINAGDYPDYRALYIQAETSSIAISRQNSYDIIHGGVLHGGSLAYIRSIDDTTCIHVPDSIDLLLELRNATFTRSNKAIESVAMMNITDTRFVNNFIAMDITSSPGVNISSCSFERNEMAAIMRRSEDLKDCRAKQNCHAYLSVYDTDFTDHHMSEGTPGTLSPLDLSFLQATVTFSCCRFVRNHGAEGGAVSIHIVYPAASQLTFDTCRFEDNQSGLKGGALSVSGALQYLSIIRSDFTNNAAMTEGGAVSVSANLDWIIVEDSDFTNNLSKFVGGAMTVGNLNDHMTFTSVRFRGNTALMAAGGLMFTRSIPIVRMIDCELSENKARVDGGAILFLPSSLYNNFIVDRCQFKNNTAENGAGINFQIIYEGERKISTIDATITDTIMMGNNAISGYGGAIHIASSVKDRFVFRRCTFYGNYALGGGGINMAIASDLFIEDSTFDSNIARDQGAAIRLASHSATKLNQGTYMTINRSHFISNAARTPPGGSIYIVTVPSDYTIRFDASSFDQTNSTQACAIFTDLRDSKNTGSTLYMNDNTFYPNRNVIGEHLVSIRGGRAYVNDTLIVSSNDEREKDDTKSTRERVQIISWSGHHEMNRLIMEDDRLQVSAGTLLMRESNVEKIILSGNRTKLKYEGNLTMWSVECTSEGDRAILKGDTWQCDERELPWIVKEVSSNGKAALLVVGVSLSTIILATIGLAVFISKRPKKSRSPSVIQDISIGAAQRSLIDFNEFEDIQEIGRGDFGVVSRAEWRQMAVAVKQIKTEQQVTEEQVKEFLREVVILQRLRSHPNVVMYIGFCFPPQPLALVTEYCEQGSLHGKRILHVNQELNWDRLSEEE</sequence>
<name>A0A2P6N5N6_9EUKA</name>
<dbReference type="SUPFAM" id="SSF56112">
    <property type="entry name" value="Protein kinase-like (PK-like)"/>
    <property type="match status" value="1"/>
</dbReference>
<dbReference type="GO" id="GO:0005524">
    <property type="term" value="F:ATP binding"/>
    <property type="evidence" value="ECO:0007669"/>
    <property type="project" value="UniProtKB-UniRule"/>
</dbReference>
<evidence type="ECO:0000256" key="6">
    <source>
        <dbReference type="SAM" id="Phobius"/>
    </source>
</evidence>
<dbReference type="InterPro" id="IPR001245">
    <property type="entry name" value="Ser-Thr/Tyr_kinase_cat_dom"/>
</dbReference>
<dbReference type="GO" id="GO:0004672">
    <property type="term" value="F:protein kinase activity"/>
    <property type="evidence" value="ECO:0007669"/>
    <property type="project" value="InterPro"/>
</dbReference>
<keyword evidence="4 5" id="KW-0067">ATP-binding</keyword>
<keyword evidence="1" id="KW-0808">Transferase</keyword>
<dbReference type="PANTHER" id="PTHR45756:SF1">
    <property type="entry name" value="PROTEIN KINASE DOMAIN CONTAINING PROTEIN"/>
    <property type="match status" value="1"/>
</dbReference>
<accession>A0A2P6N5N6</accession>
<dbReference type="EMBL" id="MDYQ01000191">
    <property type="protein sequence ID" value="PRP79254.1"/>
    <property type="molecule type" value="Genomic_DNA"/>
</dbReference>
<dbReference type="STRING" id="1890364.A0A2P6N5N6"/>
<dbReference type="InterPro" id="IPR011050">
    <property type="entry name" value="Pectin_lyase_fold/virulence"/>
</dbReference>
<dbReference type="InterPro" id="IPR000719">
    <property type="entry name" value="Prot_kinase_dom"/>
</dbReference>
<dbReference type="PANTHER" id="PTHR45756">
    <property type="entry name" value="PALMITOYLTRANSFERASE"/>
    <property type="match status" value="1"/>
</dbReference>
<proteinExistence type="predicted"/>
<organism evidence="8 9">
    <name type="scientific">Planoprotostelium fungivorum</name>
    <dbReference type="NCBI Taxonomy" id="1890364"/>
    <lineage>
        <taxon>Eukaryota</taxon>
        <taxon>Amoebozoa</taxon>
        <taxon>Evosea</taxon>
        <taxon>Variosea</taxon>
        <taxon>Cavosteliida</taxon>
        <taxon>Cavosteliaceae</taxon>
        <taxon>Planoprotostelium</taxon>
    </lineage>
</organism>
<dbReference type="Pfam" id="PF07714">
    <property type="entry name" value="PK_Tyr_Ser-Thr"/>
    <property type="match status" value="1"/>
</dbReference>